<dbReference type="GO" id="GO:0051607">
    <property type="term" value="P:defense response to virus"/>
    <property type="evidence" value="ECO:0007669"/>
    <property type="project" value="UniProtKB-UniRule"/>
</dbReference>
<evidence type="ECO:0000256" key="2">
    <source>
        <dbReference type="ARBA" id="ARBA00022723"/>
    </source>
</evidence>
<dbReference type="STRING" id="1423810.FD19_GL001144"/>
<dbReference type="GO" id="GO:0043571">
    <property type="term" value="P:maintenance of CRISPR repeat elements"/>
    <property type="evidence" value="ECO:0007669"/>
    <property type="project" value="UniProtKB-UniRule"/>
</dbReference>
<dbReference type="InterPro" id="IPR019851">
    <property type="entry name" value="CRISPR-assoc_Cas1_ECOLI"/>
</dbReference>
<dbReference type="Pfam" id="PF01867">
    <property type="entry name" value="Cas_Cas1"/>
    <property type="match status" value="1"/>
</dbReference>
<dbReference type="Gene3D" id="1.20.120.920">
    <property type="entry name" value="CRISPR-associated endonuclease Cas1, C-terminal domain"/>
    <property type="match status" value="1"/>
</dbReference>
<dbReference type="NCBIfam" id="TIGR03638">
    <property type="entry name" value="cas1_ECOLI"/>
    <property type="match status" value="1"/>
</dbReference>
<comment type="caution">
    <text evidence="9">The sequence shown here is derived from an EMBL/GenBank/DDBJ whole genome shotgun (WGS) entry which is preliminary data.</text>
</comment>
<evidence type="ECO:0000256" key="8">
    <source>
        <dbReference type="HAMAP-Rule" id="MF_01470"/>
    </source>
</evidence>
<feature type="binding site" evidence="8">
    <location>
        <position position="147"/>
    </location>
    <ligand>
        <name>Mn(2+)</name>
        <dbReference type="ChEBI" id="CHEBI:29035"/>
    </ligand>
</feature>
<evidence type="ECO:0000313" key="9">
    <source>
        <dbReference type="EMBL" id="KRM87624.1"/>
    </source>
</evidence>
<evidence type="ECO:0000256" key="3">
    <source>
        <dbReference type="ARBA" id="ARBA00022759"/>
    </source>
</evidence>
<dbReference type="AlphaFoldDB" id="A0A0R2C7K0"/>
<keyword evidence="1 8" id="KW-0540">Nuclease</keyword>
<keyword evidence="2 8" id="KW-0479">Metal-binding</keyword>
<protein>
    <recommendedName>
        <fullName evidence="8">CRISPR-associated endonuclease Cas1</fullName>
        <ecNumber evidence="8">3.1.-.-</ecNumber>
    </recommendedName>
</protein>
<organism evidence="9 10">
    <name type="scientific">Lacticaseibacillus thailandensis DSM 22698 = JCM 13996</name>
    <dbReference type="NCBI Taxonomy" id="1423810"/>
    <lineage>
        <taxon>Bacteria</taxon>
        <taxon>Bacillati</taxon>
        <taxon>Bacillota</taxon>
        <taxon>Bacilli</taxon>
        <taxon>Lactobacillales</taxon>
        <taxon>Lactobacillaceae</taxon>
        <taxon>Lacticaseibacillus</taxon>
    </lineage>
</organism>
<comment type="similarity">
    <text evidence="8">Belongs to the CRISPR-associated endonuclease Cas1 family.</text>
</comment>
<dbReference type="GO" id="GO:0016787">
    <property type="term" value="F:hydrolase activity"/>
    <property type="evidence" value="ECO:0007669"/>
    <property type="project" value="UniProtKB-KW"/>
</dbReference>
<feature type="binding site" evidence="8">
    <location>
        <position position="214"/>
    </location>
    <ligand>
        <name>Mn(2+)</name>
        <dbReference type="ChEBI" id="CHEBI:29035"/>
    </ligand>
</feature>
<comment type="cofactor">
    <cofactor evidence="8">
        <name>Mg(2+)</name>
        <dbReference type="ChEBI" id="CHEBI:18420"/>
    </cofactor>
    <cofactor evidence="8">
        <name>Mn(2+)</name>
        <dbReference type="ChEBI" id="CHEBI:29035"/>
    </cofactor>
</comment>
<keyword evidence="8" id="KW-0464">Manganese</keyword>
<dbReference type="EC" id="3.1.-.-" evidence="8"/>
<evidence type="ECO:0000256" key="5">
    <source>
        <dbReference type="ARBA" id="ARBA00022842"/>
    </source>
</evidence>
<evidence type="ECO:0000313" key="10">
    <source>
        <dbReference type="Proteomes" id="UP000051789"/>
    </source>
</evidence>
<dbReference type="InterPro" id="IPR042206">
    <property type="entry name" value="CRISPR-assoc_Cas1_C"/>
</dbReference>
<dbReference type="EMBL" id="AYZK01000002">
    <property type="protein sequence ID" value="KRM87624.1"/>
    <property type="molecule type" value="Genomic_DNA"/>
</dbReference>
<dbReference type="PANTHER" id="PTHR34353:SF3">
    <property type="entry name" value="CRISPR-ASSOCIATED ENDONUCLEASE CAS1"/>
    <property type="match status" value="1"/>
</dbReference>
<dbReference type="PANTHER" id="PTHR34353">
    <property type="entry name" value="CRISPR-ASSOCIATED ENDONUCLEASE CAS1 1"/>
    <property type="match status" value="1"/>
</dbReference>
<evidence type="ECO:0000256" key="7">
    <source>
        <dbReference type="ARBA" id="ARBA00023125"/>
    </source>
</evidence>
<name>A0A0R2C7K0_9LACO</name>
<evidence type="ECO:0000256" key="6">
    <source>
        <dbReference type="ARBA" id="ARBA00023118"/>
    </source>
</evidence>
<dbReference type="PATRIC" id="fig|1423810.4.peg.1174"/>
<comment type="subunit">
    <text evidence="8">Homodimer, forms a heterotetramer with a Cas2 homodimer.</text>
</comment>
<dbReference type="InterPro" id="IPR033641">
    <property type="entry name" value="Cas1_I-E"/>
</dbReference>
<dbReference type="InterPro" id="IPR042211">
    <property type="entry name" value="CRISPR-assoc_Cas1_N"/>
</dbReference>
<dbReference type="Proteomes" id="UP000051789">
    <property type="component" value="Unassembled WGS sequence"/>
</dbReference>
<dbReference type="GO" id="GO:0046872">
    <property type="term" value="F:metal ion binding"/>
    <property type="evidence" value="ECO:0007669"/>
    <property type="project" value="UniProtKB-UniRule"/>
</dbReference>
<gene>
    <name evidence="8" type="primary">cas1</name>
    <name evidence="9" type="ORF">FD19_GL001144</name>
</gene>
<keyword evidence="4 8" id="KW-0378">Hydrolase</keyword>
<comment type="function">
    <text evidence="8">CRISPR (clustered regularly interspaced short palindromic repeat), is an adaptive immune system that provides protection against mobile genetic elements (viruses, transposable elements and conjugative plasmids). CRISPR clusters contain spacers, sequences complementary to antecedent mobile elements, and target invading nucleic acids. CRISPR clusters are transcribed and processed into CRISPR RNA (crRNA). Acts as a dsDNA endonuclease. Involved in the integration of spacer DNA into the CRISPR cassette.</text>
</comment>
<sequence>MAKLPGAKKPELSELGRVRDRISFLYLEHAKINRQDSAIVVTDNRGTVFVPAAMISVLMLGPGVDVTHRAMELIGDSGLSVIWVGERGVREYAHGRALNHSSKLLEAQAKLVSNVKSRVAVARKMYQMRFPDTDVSGLTMQELRGKEGARVRRIYREQSQLTKVPWTRREYDHDNYEAGSPINRALTAAHSALYGLCYSVIVALGASPGLGFVHTGHDLAFVYDFADLYKAEVTIPIAFAVTAEYGDDDDNQDDLGRRTRLAVRNAFADGKLMVRMVKDLKTLLGDDEQPVDADIVNLWDDRLGLQKFGVSYREFDGGDTA</sequence>
<keyword evidence="3 8" id="KW-0255">Endonuclease</keyword>
<keyword evidence="5 8" id="KW-0460">Magnesium</keyword>
<feature type="binding site" evidence="8">
    <location>
        <position position="227"/>
    </location>
    <ligand>
        <name>Mn(2+)</name>
        <dbReference type="ChEBI" id="CHEBI:29035"/>
    </ligand>
</feature>
<proteinExistence type="inferred from homology"/>
<accession>A0A0R2C7K0</accession>
<dbReference type="GO" id="GO:0004520">
    <property type="term" value="F:DNA endonuclease activity"/>
    <property type="evidence" value="ECO:0007669"/>
    <property type="project" value="InterPro"/>
</dbReference>
<reference evidence="9 10" key="1">
    <citation type="journal article" date="2015" name="Genome Announc.">
        <title>Expanding the biotechnology potential of lactobacilli through comparative genomics of 213 strains and associated genera.</title>
        <authorList>
            <person name="Sun Z."/>
            <person name="Harris H.M."/>
            <person name="McCann A."/>
            <person name="Guo C."/>
            <person name="Argimon S."/>
            <person name="Zhang W."/>
            <person name="Yang X."/>
            <person name="Jeffery I.B."/>
            <person name="Cooney J.C."/>
            <person name="Kagawa T.F."/>
            <person name="Liu W."/>
            <person name="Song Y."/>
            <person name="Salvetti E."/>
            <person name="Wrobel A."/>
            <person name="Rasinkangas P."/>
            <person name="Parkhill J."/>
            <person name="Rea M.C."/>
            <person name="O'Sullivan O."/>
            <person name="Ritari J."/>
            <person name="Douillard F.P."/>
            <person name="Paul Ross R."/>
            <person name="Yang R."/>
            <person name="Briner A.E."/>
            <person name="Felis G.E."/>
            <person name="de Vos W.M."/>
            <person name="Barrangou R."/>
            <person name="Klaenhammer T.R."/>
            <person name="Caufield P.W."/>
            <person name="Cui Y."/>
            <person name="Zhang H."/>
            <person name="O'Toole P.W."/>
        </authorList>
    </citation>
    <scope>NUCLEOTIDE SEQUENCE [LARGE SCALE GENOMIC DNA]</scope>
    <source>
        <strain evidence="9 10">DSM 22698</strain>
    </source>
</reference>
<keyword evidence="10" id="KW-1185">Reference proteome</keyword>
<keyword evidence="7 8" id="KW-0238">DNA-binding</keyword>
<keyword evidence="6 8" id="KW-0051">Antiviral defense</keyword>
<dbReference type="HAMAP" id="MF_01470">
    <property type="entry name" value="Cas1"/>
    <property type="match status" value="1"/>
</dbReference>
<dbReference type="CDD" id="cd09719">
    <property type="entry name" value="Cas1_I-E"/>
    <property type="match status" value="1"/>
</dbReference>
<dbReference type="Gene3D" id="3.100.10.20">
    <property type="entry name" value="CRISPR-associated endonuclease Cas1, N-terminal domain"/>
    <property type="match status" value="1"/>
</dbReference>
<dbReference type="InterPro" id="IPR050646">
    <property type="entry name" value="Cas1"/>
</dbReference>
<dbReference type="RefSeq" id="WP_054749700.1">
    <property type="nucleotide sequence ID" value="NZ_AYZK01000002.1"/>
</dbReference>
<dbReference type="OrthoDB" id="9777847at2"/>
<dbReference type="InterPro" id="IPR002729">
    <property type="entry name" value="CRISPR-assoc_Cas1"/>
</dbReference>
<dbReference type="GO" id="GO:0003677">
    <property type="term" value="F:DNA binding"/>
    <property type="evidence" value="ECO:0007669"/>
    <property type="project" value="UniProtKB-KW"/>
</dbReference>
<evidence type="ECO:0000256" key="1">
    <source>
        <dbReference type="ARBA" id="ARBA00022722"/>
    </source>
</evidence>
<evidence type="ECO:0000256" key="4">
    <source>
        <dbReference type="ARBA" id="ARBA00022801"/>
    </source>
</evidence>